<feature type="chain" id="PRO_5046745891" description="PKD domain-containing protein" evidence="1">
    <location>
        <begin position="25"/>
        <end position="238"/>
    </location>
</feature>
<gene>
    <name evidence="2" type="ORF">J2X11_001505</name>
</gene>
<dbReference type="RefSeq" id="WP_309968955.1">
    <property type="nucleotide sequence ID" value="NZ_JAVDWH010000001.1"/>
</dbReference>
<reference evidence="2 3" key="1">
    <citation type="submission" date="2023-07" db="EMBL/GenBank/DDBJ databases">
        <title>Sorghum-associated microbial communities from plants grown in Nebraska, USA.</title>
        <authorList>
            <person name="Schachtman D."/>
        </authorList>
    </citation>
    <scope>NUCLEOTIDE SEQUENCE [LARGE SCALE GENOMIC DNA]</scope>
    <source>
        <strain evidence="2 3">BE248</strain>
    </source>
</reference>
<dbReference type="EMBL" id="JAVDWH010000001">
    <property type="protein sequence ID" value="MDR7086666.1"/>
    <property type="molecule type" value="Genomic_DNA"/>
</dbReference>
<dbReference type="Proteomes" id="UP001257739">
    <property type="component" value="Unassembled WGS sequence"/>
</dbReference>
<evidence type="ECO:0000256" key="1">
    <source>
        <dbReference type="SAM" id="SignalP"/>
    </source>
</evidence>
<evidence type="ECO:0000313" key="2">
    <source>
        <dbReference type="EMBL" id="MDR7086666.1"/>
    </source>
</evidence>
<evidence type="ECO:0000313" key="3">
    <source>
        <dbReference type="Proteomes" id="UP001257739"/>
    </source>
</evidence>
<keyword evidence="3" id="KW-1185">Reference proteome</keyword>
<accession>A0ABU1UNB5</accession>
<sequence length="238" mass="25893">MIRPAIVLLSSLLFLGTNCPSSFAGVDVTPKPKDARIQLDAGRESPGSKHSFDRVFGKRADGPKFIQVACRTDEENLTFGCRAIQPVDPDGPELTEGAILRAARELGLPSLEVQIQPGASTLVNVPTIFYAEPEAFNRSVTLLGFDIDLIATPIRYRWLHGDGTASTTAKPGKPYPSTDVTYRYRQPAEAISPRVDVTYRVRYRVDGGSWNTIDQTLLASGPTTSLEVKEAAPVLTHP</sequence>
<name>A0ABU1UNB5_9ACTN</name>
<evidence type="ECO:0008006" key="4">
    <source>
        <dbReference type="Google" id="ProtNLM"/>
    </source>
</evidence>
<organism evidence="2 3">
    <name type="scientific">Aeromicrobium panaciterrae</name>
    <dbReference type="NCBI Taxonomy" id="363861"/>
    <lineage>
        <taxon>Bacteria</taxon>
        <taxon>Bacillati</taxon>
        <taxon>Actinomycetota</taxon>
        <taxon>Actinomycetes</taxon>
        <taxon>Propionibacteriales</taxon>
        <taxon>Nocardioidaceae</taxon>
        <taxon>Aeromicrobium</taxon>
    </lineage>
</organism>
<comment type="caution">
    <text evidence="2">The sequence shown here is derived from an EMBL/GenBank/DDBJ whole genome shotgun (WGS) entry which is preliminary data.</text>
</comment>
<protein>
    <recommendedName>
        <fullName evidence="4">PKD domain-containing protein</fullName>
    </recommendedName>
</protein>
<feature type="signal peptide" evidence="1">
    <location>
        <begin position="1"/>
        <end position="24"/>
    </location>
</feature>
<proteinExistence type="predicted"/>
<keyword evidence="1" id="KW-0732">Signal</keyword>